<dbReference type="AlphaFoldDB" id="A0A6G0ZGD2"/>
<dbReference type="EMBL" id="VUJU01000518">
    <property type="protein sequence ID" value="KAF0769866.1"/>
    <property type="molecule type" value="Genomic_DNA"/>
</dbReference>
<evidence type="ECO:0000313" key="1">
    <source>
        <dbReference type="EMBL" id="KAF0769866.1"/>
    </source>
</evidence>
<gene>
    <name evidence="1" type="ORF">FWK35_00020396</name>
</gene>
<keyword evidence="2" id="KW-1185">Reference proteome</keyword>
<comment type="caution">
    <text evidence="1">The sequence shown here is derived from an EMBL/GenBank/DDBJ whole genome shotgun (WGS) entry which is preliminary data.</text>
</comment>
<organism evidence="1 2">
    <name type="scientific">Aphis craccivora</name>
    <name type="common">Cowpea aphid</name>
    <dbReference type="NCBI Taxonomy" id="307492"/>
    <lineage>
        <taxon>Eukaryota</taxon>
        <taxon>Metazoa</taxon>
        <taxon>Ecdysozoa</taxon>
        <taxon>Arthropoda</taxon>
        <taxon>Hexapoda</taxon>
        <taxon>Insecta</taxon>
        <taxon>Pterygota</taxon>
        <taxon>Neoptera</taxon>
        <taxon>Paraneoptera</taxon>
        <taxon>Hemiptera</taxon>
        <taxon>Sternorrhyncha</taxon>
        <taxon>Aphidomorpha</taxon>
        <taxon>Aphidoidea</taxon>
        <taxon>Aphididae</taxon>
        <taxon>Aphidini</taxon>
        <taxon>Aphis</taxon>
        <taxon>Aphis</taxon>
    </lineage>
</organism>
<evidence type="ECO:0000313" key="2">
    <source>
        <dbReference type="Proteomes" id="UP000478052"/>
    </source>
</evidence>
<accession>A0A6G0ZGD2</accession>
<sequence length="207" mass="22687">MDTNSTPDKISKPGTINDVAQKDINRKEDECVEARSCIPTNKITLNPLAKDFSMKTSKSNLNNNIKMDTNSTHDNISKQSTFNDVAQTDINRKGDGCVKTLNCIPSNKITLNPLAKNFSMQTSKIDLNNNIAMDTTSTPDNISKPSTFNGVVQTNINRKGDGCVKTLNCIPHNKFTLNPLAKIFSMKTSKSDLNANLAMDTNSTPDN</sequence>
<proteinExistence type="predicted"/>
<name>A0A6G0ZGD2_APHCR</name>
<feature type="non-terminal residue" evidence="1">
    <location>
        <position position="207"/>
    </location>
</feature>
<reference evidence="1 2" key="1">
    <citation type="submission" date="2019-08" db="EMBL/GenBank/DDBJ databases">
        <title>Whole genome of Aphis craccivora.</title>
        <authorList>
            <person name="Voronova N.V."/>
            <person name="Shulinski R.S."/>
            <person name="Bandarenka Y.V."/>
            <person name="Zhorov D.G."/>
            <person name="Warner D."/>
        </authorList>
    </citation>
    <scope>NUCLEOTIDE SEQUENCE [LARGE SCALE GENOMIC DNA]</scope>
    <source>
        <strain evidence="1">180601</strain>
        <tissue evidence="1">Whole Body</tissue>
    </source>
</reference>
<dbReference type="Proteomes" id="UP000478052">
    <property type="component" value="Unassembled WGS sequence"/>
</dbReference>
<protein>
    <submittedName>
        <fullName evidence="1">Uncharacterized protein</fullName>
    </submittedName>
</protein>